<dbReference type="Proteomes" id="UP000294134">
    <property type="component" value="Segment"/>
</dbReference>
<sequence>MNMLFLVWLISLAITIAACWYRDNKYPYDTTHHDVWSKSVSHRIALIAFVITLSGLALFLFMYFKDTWA</sequence>
<evidence type="ECO:0000313" key="3">
    <source>
        <dbReference type="Proteomes" id="UP000294134"/>
    </source>
</evidence>
<keyword evidence="1" id="KW-1133">Transmembrane helix</keyword>
<proteinExistence type="predicted"/>
<protein>
    <submittedName>
        <fullName evidence="2">Uncharacterized protein</fullName>
    </submittedName>
</protein>
<accession>A0A481W5R0</accession>
<keyword evidence="1" id="KW-0812">Transmembrane</keyword>
<evidence type="ECO:0000256" key="1">
    <source>
        <dbReference type="SAM" id="Phobius"/>
    </source>
</evidence>
<organism evidence="2 3">
    <name type="scientific">Pseudomonas phage Psa21</name>
    <dbReference type="NCBI Taxonomy" id="2530023"/>
    <lineage>
        <taxon>Viruses</taxon>
        <taxon>Duplodnaviria</taxon>
        <taxon>Heunggongvirae</taxon>
        <taxon>Uroviricota</taxon>
        <taxon>Caudoviricetes</taxon>
        <taxon>Chimalliviridae</taxon>
        <taxon>Tepukevirus</taxon>
        <taxon>Tepukevirus Psa21</taxon>
    </lineage>
</organism>
<dbReference type="EMBL" id="MK552327">
    <property type="protein sequence ID" value="QBJ02607.1"/>
    <property type="molecule type" value="Genomic_DNA"/>
</dbReference>
<keyword evidence="3" id="KW-1185">Reference proteome</keyword>
<evidence type="ECO:0000313" key="2">
    <source>
        <dbReference type="EMBL" id="QBJ02607.1"/>
    </source>
</evidence>
<gene>
    <name evidence="2" type="ORF">PSA21_78</name>
</gene>
<reference evidence="2 3" key="1">
    <citation type="submission" date="2019-02" db="EMBL/GenBank/DDBJ databases">
        <authorList>
            <person name="Frampton R.A."/>
            <person name="Wojtus J.K."/>
            <person name="Fineran P.C."/>
            <person name="Hendrickson H.L."/>
        </authorList>
    </citation>
    <scope>NUCLEOTIDE SEQUENCE [LARGE SCALE GENOMIC DNA]</scope>
</reference>
<feature type="transmembrane region" description="Helical" evidence="1">
    <location>
        <begin position="43"/>
        <end position="64"/>
    </location>
</feature>
<name>A0A481W5R0_9CAUD</name>
<keyword evidence="1" id="KW-0472">Membrane</keyword>